<evidence type="ECO:0000313" key="2">
    <source>
        <dbReference type="EMBL" id="CAK0805206.1"/>
    </source>
</evidence>
<feature type="domain" description="RNA-polymerase II-associated protein 3-like C-terminal" evidence="1">
    <location>
        <begin position="4"/>
        <end position="81"/>
    </location>
</feature>
<accession>A0ABN9QHH8</accession>
<organism evidence="2 3">
    <name type="scientific">Prorocentrum cordatum</name>
    <dbReference type="NCBI Taxonomy" id="2364126"/>
    <lineage>
        <taxon>Eukaryota</taxon>
        <taxon>Sar</taxon>
        <taxon>Alveolata</taxon>
        <taxon>Dinophyceae</taxon>
        <taxon>Prorocentrales</taxon>
        <taxon>Prorocentraceae</taxon>
        <taxon>Prorocentrum</taxon>
    </lineage>
</organism>
<dbReference type="Pfam" id="PF13877">
    <property type="entry name" value="RPAP3_C"/>
    <property type="match status" value="1"/>
</dbReference>
<dbReference type="InterPro" id="IPR025986">
    <property type="entry name" value="RPAP3-like_C"/>
</dbReference>
<evidence type="ECO:0000313" key="3">
    <source>
        <dbReference type="Proteomes" id="UP001189429"/>
    </source>
</evidence>
<sequence>MKRHPAVLARYVRERVPAPLLRSLFGRSPMEPDDLSLLITALQTSVQDGAMGPEQTAEYCQHLLRTHTVDTQLAMLSSSEKQALRELSAAAPQEVQGALRAAIG</sequence>
<keyword evidence="3" id="KW-1185">Reference proteome</keyword>
<name>A0ABN9QHH8_9DINO</name>
<evidence type="ECO:0000259" key="1">
    <source>
        <dbReference type="Pfam" id="PF13877"/>
    </source>
</evidence>
<dbReference type="EMBL" id="CAUYUJ010003403">
    <property type="protein sequence ID" value="CAK0805206.1"/>
    <property type="molecule type" value="Genomic_DNA"/>
</dbReference>
<protein>
    <recommendedName>
        <fullName evidence="1">RNA-polymerase II-associated protein 3-like C-terminal domain-containing protein</fullName>
    </recommendedName>
</protein>
<gene>
    <name evidence="2" type="ORF">PCOR1329_LOCUS11789</name>
</gene>
<comment type="caution">
    <text evidence="2">The sequence shown here is derived from an EMBL/GenBank/DDBJ whole genome shotgun (WGS) entry which is preliminary data.</text>
</comment>
<reference evidence="2" key="1">
    <citation type="submission" date="2023-10" db="EMBL/GenBank/DDBJ databases">
        <authorList>
            <person name="Chen Y."/>
            <person name="Shah S."/>
            <person name="Dougan E. K."/>
            <person name="Thang M."/>
            <person name="Chan C."/>
        </authorList>
    </citation>
    <scope>NUCLEOTIDE SEQUENCE [LARGE SCALE GENOMIC DNA]</scope>
</reference>
<dbReference type="Proteomes" id="UP001189429">
    <property type="component" value="Unassembled WGS sequence"/>
</dbReference>
<proteinExistence type="predicted"/>